<dbReference type="EMBL" id="QSUC01000095">
    <property type="protein sequence ID" value="RGN02163.1"/>
    <property type="molecule type" value="Genomic_DNA"/>
</dbReference>
<evidence type="ECO:0000313" key="2">
    <source>
        <dbReference type="Proteomes" id="UP000261245"/>
    </source>
</evidence>
<name>A0AA92T1K4_9BACT</name>
<feature type="non-terminal residue" evidence="1">
    <location>
        <position position="1"/>
    </location>
</feature>
<sequence>HMPWKAFMQSSALTNSDNQLANELFMQRENASCSPNIAPKWGDSLFKLFCCHLGETKPLFA</sequence>
<dbReference type="AlphaFoldDB" id="A0AA92T1K4"/>
<organism evidence="1 2">
    <name type="scientific">Segatella copri</name>
    <dbReference type="NCBI Taxonomy" id="165179"/>
    <lineage>
        <taxon>Bacteria</taxon>
        <taxon>Pseudomonadati</taxon>
        <taxon>Bacteroidota</taxon>
        <taxon>Bacteroidia</taxon>
        <taxon>Bacteroidales</taxon>
        <taxon>Prevotellaceae</taxon>
        <taxon>Segatella</taxon>
    </lineage>
</organism>
<reference evidence="1 2" key="1">
    <citation type="submission" date="2018-08" db="EMBL/GenBank/DDBJ databases">
        <title>A genome reference for cultivated species of the human gut microbiota.</title>
        <authorList>
            <person name="Zou Y."/>
            <person name="Xue W."/>
            <person name="Luo G."/>
        </authorList>
    </citation>
    <scope>NUCLEOTIDE SEQUENCE [LARGE SCALE GENOMIC DNA]</scope>
    <source>
        <strain evidence="1 2">OM06-11</strain>
    </source>
</reference>
<comment type="caution">
    <text evidence="1">The sequence shown here is derived from an EMBL/GenBank/DDBJ whole genome shotgun (WGS) entry which is preliminary data.</text>
</comment>
<dbReference type="RefSeq" id="WP_220429180.1">
    <property type="nucleotide sequence ID" value="NZ_QRSU01000104.1"/>
</dbReference>
<accession>A0AA92T1K4</accession>
<dbReference type="Proteomes" id="UP000261245">
    <property type="component" value="Unassembled WGS sequence"/>
</dbReference>
<protein>
    <submittedName>
        <fullName evidence="1">Uncharacterized protein</fullName>
    </submittedName>
</protein>
<proteinExistence type="predicted"/>
<evidence type="ECO:0000313" key="1">
    <source>
        <dbReference type="EMBL" id="RGN02163.1"/>
    </source>
</evidence>
<gene>
    <name evidence="1" type="ORF">DXB80_14860</name>
</gene>